<keyword evidence="6 8" id="KW-1133">Transmembrane helix</keyword>
<reference evidence="11 12" key="1">
    <citation type="submission" date="2021-12" db="EMBL/GenBank/DDBJ databases">
        <title>Genome sequencing of bacteria with rrn-lacking chromosome and rrn-plasmid.</title>
        <authorList>
            <person name="Anda M."/>
            <person name="Iwasaki W."/>
        </authorList>
    </citation>
    <scope>NUCLEOTIDE SEQUENCE [LARGE SCALE GENOMIC DNA]</scope>
    <source>
        <strain evidence="11 12">NBRC 101262</strain>
        <plasmid evidence="11 12">pPP3</plasmid>
    </source>
</reference>
<name>A0ABM7VKR6_9BACT</name>
<sequence>MDFSHLFEIDYFILFLVIAIGMLLGRIKIKGVSFDASMVIFVALFFGHLGYSIPPIFKTIGLILFILTIGIQAGPAFFDSFRTQGSKLIIVAVTIVLSGGLTALGCAYLFDIDLAMAVGLFTGALTSTPGLAAAIEATKGAGEASIGYGIAYPFGVIGVILFCRLSPKFFRINIKEEEEKYYEDAKSNYPSMLNKNYIVDNEQVFGKRIGDLLFNRMTGANISRVMSEGHSMVADKNYRLKKGDIIKAVGTDDSLDKVEMLIGPTTVVEIPKSEDFDAHWFTVTNRKIINKELQSLALLENYNARITRIRRSGVDMTPNYRSRLKFGDRVMVVSGTSNTAAVSRLIGNDNKSLTVGDFFPVAAIAVIGILLGNIHFGNFSLGLTGGVLITALLLSWVGKTGPILWNIAGPANAFLREIGLLFFLAAVGTSAGSSLVATIEANGFSLFISGVMITMIPMILAITIGRILKINYLSLLGTLTGGMTSTPGLSAVDGMTETNAPSVAYATVYPFAMVILVIVAQIMGHLYELATTGAAF</sequence>
<feature type="domain" description="YidE/YbjL duplication" evidence="10">
    <location>
        <begin position="361"/>
        <end position="523"/>
    </location>
</feature>
<evidence type="ECO:0000256" key="1">
    <source>
        <dbReference type="ARBA" id="ARBA00004651"/>
    </source>
</evidence>
<keyword evidence="11" id="KW-0614">Plasmid</keyword>
<keyword evidence="12" id="KW-1185">Reference proteome</keyword>
<dbReference type="InterPro" id="IPR050144">
    <property type="entry name" value="AAE_transporter"/>
</dbReference>
<feature type="transmembrane region" description="Helical" evidence="8">
    <location>
        <begin position="59"/>
        <end position="78"/>
    </location>
</feature>
<evidence type="ECO:0000256" key="7">
    <source>
        <dbReference type="ARBA" id="ARBA00023136"/>
    </source>
</evidence>
<keyword evidence="3" id="KW-0813">Transport</keyword>
<dbReference type="PANTHER" id="PTHR30445">
    <property type="entry name" value="K(+)_H(+) ANTIPORTER SUBUNIT KHTT"/>
    <property type="match status" value="1"/>
</dbReference>
<comment type="similarity">
    <text evidence="2">Belongs to the AAE transporter (TC 2.A.81) family.</text>
</comment>
<geneLocation type="plasmid" evidence="11 12">
    <name>pPP3</name>
</geneLocation>
<keyword evidence="4" id="KW-1003">Cell membrane</keyword>
<accession>A0ABM7VKR6</accession>
<feature type="transmembrane region" description="Helical" evidence="8">
    <location>
        <begin position="6"/>
        <end position="25"/>
    </location>
</feature>
<feature type="transmembrane region" description="Helical" evidence="8">
    <location>
        <begin position="90"/>
        <end position="110"/>
    </location>
</feature>
<keyword evidence="7 8" id="KW-0472">Membrane</keyword>
<evidence type="ECO:0000259" key="9">
    <source>
        <dbReference type="Pfam" id="PF02080"/>
    </source>
</evidence>
<feature type="domain" description="YidE/YbjL duplication" evidence="10">
    <location>
        <begin position="14"/>
        <end position="166"/>
    </location>
</feature>
<dbReference type="EMBL" id="AP025295">
    <property type="protein sequence ID" value="BDD01584.1"/>
    <property type="molecule type" value="Genomic_DNA"/>
</dbReference>
<feature type="transmembrane region" description="Helical" evidence="8">
    <location>
        <begin position="353"/>
        <end position="373"/>
    </location>
</feature>
<feature type="transmembrane region" description="Helical" evidence="8">
    <location>
        <begin position="472"/>
        <end position="492"/>
    </location>
</feature>
<feature type="transmembrane region" description="Helical" evidence="8">
    <location>
        <begin position="146"/>
        <end position="165"/>
    </location>
</feature>
<feature type="transmembrane region" description="Helical" evidence="8">
    <location>
        <begin position="445"/>
        <end position="465"/>
    </location>
</feature>
<feature type="transmembrane region" description="Helical" evidence="8">
    <location>
        <begin position="504"/>
        <end position="527"/>
    </location>
</feature>
<dbReference type="Gene3D" id="3.30.70.1450">
    <property type="entry name" value="Regulator of K+ conductance, C-terminal domain"/>
    <property type="match status" value="2"/>
</dbReference>
<feature type="transmembrane region" description="Helical" evidence="8">
    <location>
        <begin position="379"/>
        <end position="397"/>
    </location>
</feature>
<feature type="domain" description="RCK C-terminal" evidence="9">
    <location>
        <begin position="199"/>
        <end position="263"/>
    </location>
</feature>
<dbReference type="PANTHER" id="PTHR30445:SF3">
    <property type="entry name" value="TRANSPORT PROTEIN YIDE-RELATED"/>
    <property type="match status" value="1"/>
</dbReference>
<evidence type="ECO:0000256" key="8">
    <source>
        <dbReference type="SAM" id="Phobius"/>
    </source>
</evidence>
<evidence type="ECO:0000259" key="10">
    <source>
        <dbReference type="Pfam" id="PF06826"/>
    </source>
</evidence>
<evidence type="ECO:0000256" key="3">
    <source>
        <dbReference type="ARBA" id="ARBA00022448"/>
    </source>
</evidence>
<evidence type="ECO:0000256" key="4">
    <source>
        <dbReference type="ARBA" id="ARBA00022475"/>
    </source>
</evidence>
<dbReference type="SUPFAM" id="SSF116726">
    <property type="entry name" value="TrkA C-terminal domain-like"/>
    <property type="match status" value="2"/>
</dbReference>
<dbReference type="InterPro" id="IPR006512">
    <property type="entry name" value="YidE_YbjL"/>
</dbReference>
<dbReference type="InterPro" id="IPR006037">
    <property type="entry name" value="RCK_C"/>
</dbReference>
<dbReference type="Pfam" id="PF06826">
    <property type="entry name" value="Asp-Al_Ex"/>
    <property type="match status" value="2"/>
</dbReference>
<evidence type="ECO:0000313" key="12">
    <source>
        <dbReference type="Proteomes" id="UP001354989"/>
    </source>
</evidence>
<dbReference type="NCBIfam" id="TIGR01625">
    <property type="entry name" value="YidE_YbjL_dupl"/>
    <property type="match status" value="2"/>
</dbReference>
<dbReference type="InterPro" id="IPR036721">
    <property type="entry name" value="RCK_C_sf"/>
</dbReference>
<protein>
    <submittedName>
        <fullName evidence="11">Transporter</fullName>
    </submittedName>
</protein>
<feature type="transmembrane region" description="Helical" evidence="8">
    <location>
        <begin position="32"/>
        <end position="53"/>
    </location>
</feature>
<dbReference type="Proteomes" id="UP001354989">
    <property type="component" value="Plasmid pPP3"/>
</dbReference>
<dbReference type="RefSeq" id="WP_332920282.1">
    <property type="nucleotide sequence ID" value="NZ_AP025295.1"/>
</dbReference>
<evidence type="ECO:0000256" key="2">
    <source>
        <dbReference type="ARBA" id="ARBA00009854"/>
    </source>
</evidence>
<organism evidence="11 12">
    <name type="scientific">Persicobacter psychrovividus</name>
    <dbReference type="NCBI Taxonomy" id="387638"/>
    <lineage>
        <taxon>Bacteria</taxon>
        <taxon>Pseudomonadati</taxon>
        <taxon>Bacteroidota</taxon>
        <taxon>Cytophagia</taxon>
        <taxon>Cytophagales</taxon>
        <taxon>Persicobacteraceae</taxon>
        <taxon>Persicobacter</taxon>
    </lineage>
</organism>
<evidence type="ECO:0000256" key="6">
    <source>
        <dbReference type="ARBA" id="ARBA00022989"/>
    </source>
</evidence>
<evidence type="ECO:0000256" key="5">
    <source>
        <dbReference type="ARBA" id="ARBA00022692"/>
    </source>
</evidence>
<proteinExistence type="inferred from homology"/>
<feature type="transmembrane region" description="Helical" evidence="8">
    <location>
        <begin position="418"/>
        <end position="439"/>
    </location>
</feature>
<gene>
    <name evidence="11" type="ORF">PEPS_38640</name>
</gene>
<comment type="subcellular location">
    <subcellularLocation>
        <location evidence="1">Cell membrane</location>
        <topology evidence="1">Multi-pass membrane protein</topology>
    </subcellularLocation>
</comment>
<feature type="domain" description="RCK C-terminal" evidence="9">
    <location>
        <begin position="279"/>
        <end position="347"/>
    </location>
</feature>
<dbReference type="Pfam" id="PF02080">
    <property type="entry name" value="TrkA_C"/>
    <property type="match status" value="2"/>
</dbReference>
<keyword evidence="5 8" id="KW-0812">Transmembrane</keyword>
<evidence type="ECO:0000313" key="11">
    <source>
        <dbReference type="EMBL" id="BDD01584.1"/>
    </source>
</evidence>